<reference evidence="2 3" key="1">
    <citation type="submission" date="2020-02" db="EMBL/GenBank/DDBJ databases">
        <title>Newly sequenced genome of strain CSTR1 showed variability in Candidatus Kuenenia stuttgartiensis genomes.</title>
        <authorList>
            <person name="Ding C."/>
            <person name="Adrian L."/>
        </authorList>
    </citation>
    <scope>NUCLEOTIDE SEQUENCE [LARGE SCALE GENOMIC DNA]</scope>
    <source>
        <strain evidence="2 3">CSTR1</strain>
    </source>
</reference>
<proteinExistence type="predicted"/>
<evidence type="ECO:0000313" key="3">
    <source>
        <dbReference type="Proteomes" id="UP000501926"/>
    </source>
</evidence>
<gene>
    <name evidence="2" type="ORF">KsCSTR_01260</name>
</gene>
<dbReference type="Gene3D" id="1.10.260.40">
    <property type="entry name" value="lambda repressor-like DNA-binding domains"/>
    <property type="match status" value="1"/>
</dbReference>
<dbReference type="CDD" id="cd00093">
    <property type="entry name" value="HTH_XRE"/>
    <property type="match status" value="1"/>
</dbReference>
<dbReference type="InterPro" id="IPR010982">
    <property type="entry name" value="Lambda_DNA-bd_dom_sf"/>
</dbReference>
<protein>
    <recommendedName>
        <fullName evidence="1">HTH cro/C1-type domain-containing protein</fullName>
    </recommendedName>
</protein>
<dbReference type="SMART" id="SM00530">
    <property type="entry name" value="HTH_XRE"/>
    <property type="match status" value="1"/>
</dbReference>
<dbReference type="InterPro" id="IPR039554">
    <property type="entry name" value="HigA2-like_HTH"/>
</dbReference>
<dbReference type="Proteomes" id="UP000501926">
    <property type="component" value="Chromosome"/>
</dbReference>
<dbReference type="EMBL" id="CP049055">
    <property type="protein sequence ID" value="QII09505.1"/>
    <property type="molecule type" value="Genomic_DNA"/>
</dbReference>
<evidence type="ECO:0000259" key="1">
    <source>
        <dbReference type="PROSITE" id="PS50943"/>
    </source>
</evidence>
<dbReference type="Pfam" id="PF13744">
    <property type="entry name" value="HTH_37"/>
    <property type="match status" value="1"/>
</dbReference>
<organism evidence="2 3">
    <name type="scientific">Kuenenia stuttgartiensis</name>
    <dbReference type="NCBI Taxonomy" id="174633"/>
    <lineage>
        <taxon>Bacteria</taxon>
        <taxon>Pseudomonadati</taxon>
        <taxon>Planctomycetota</taxon>
        <taxon>Candidatus Brocadiia</taxon>
        <taxon>Candidatus Brocadiales</taxon>
        <taxon>Candidatus Brocadiaceae</taxon>
        <taxon>Candidatus Kuenenia</taxon>
    </lineage>
</organism>
<dbReference type="RefSeq" id="WP_164994323.1">
    <property type="nucleotide sequence ID" value="NZ_CP049055.1"/>
</dbReference>
<dbReference type="SUPFAM" id="SSF47413">
    <property type="entry name" value="lambda repressor-like DNA-binding domains"/>
    <property type="match status" value="1"/>
</dbReference>
<name>A0A6G7GJ14_KUEST</name>
<dbReference type="GO" id="GO:0003677">
    <property type="term" value="F:DNA binding"/>
    <property type="evidence" value="ECO:0007669"/>
    <property type="project" value="InterPro"/>
</dbReference>
<feature type="domain" description="HTH cro/C1-type" evidence="1">
    <location>
        <begin position="34"/>
        <end position="93"/>
    </location>
</feature>
<dbReference type="PROSITE" id="PS50943">
    <property type="entry name" value="HTH_CROC1"/>
    <property type="match status" value="1"/>
</dbReference>
<accession>A0A6G7GJ14</accession>
<evidence type="ECO:0000313" key="2">
    <source>
        <dbReference type="EMBL" id="QII09505.1"/>
    </source>
</evidence>
<dbReference type="InterPro" id="IPR001387">
    <property type="entry name" value="Cro/C1-type_HTH"/>
</dbReference>
<sequence length="108" mass="12278">MKEDYIIGSGNVFKDLDFENPEEELAKARLASIINDIIEERGLTQEQAGKILGVNQPKISTLKNGRLKGFSMERLFSFLEKLDQHIEITVTDKSKVKAKRSIEVAYIH</sequence>
<dbReference type="AlphaFoldDB" id="A0A6G7GJ14"/>